<evidence type="ECO:0000313" key="1">
    <source>
        <dbReference type="EMBL" id="KAF2176660.1"/>
    </source>
</evidence>
<gene>
    <name evidence="1" type="ORF">K469DRAFT_722042</name>
</gene>
<feature type="non-terminal residue" evidence="1">
    <location>
        <position position="137"/>
    </location>
</feature>
<reference evidence="1" key="1">
    <citation type="journal article" date="2020" name="Stud. Mycol.">
        <title>101 Dothideomycetes genomes: a test case for predicting lifestyles and emergence of pathogens.</title>
        <authorList>
            <person name="Haridas S."/>
            <person name="Albert R."/>
            <person name="Binder M."/>
            <person name="Bloem J."/>
            <person name="Labutti K."/>
            <person name="Salamov A."/>
            <person name="Andreopoulos B."/>
            <person name="Baker S."/>
            <person name="Barry K."/>
            <person name="Bills G."/>
            <person name="Bluhm B."/>
            <person name="Cannon C."/>
            <person name="Castanera R."/>
            <person name="Culley D."/>
            <person name="Daum C."/>
            <person name="Ezra D."/>
            <person name="Gonzalez J."/>
            <person name="Henrissat B."/>
            <person name="Kuo A."/>
            <person name="Liang C."/>
            <person name="Lipzen A."/>
            <person name="Lutzoni F."/>
            <person name="Magnuson J."/>
            <person name="Mondo S."/>
            <person name="Nolan M."/>
            <person name="Ohm R."/>
            <person name="Pangilinan J."/>
            <person name="Park H.-J."/>
            <person name="Ramirez L."/>
            <person name="Alfaro M."/>
            <person name="Sun H."/>
            <person name="Tritt A."/>
            <person name="Yoshinaga Y."/>
            <person name="Zwiers L.-H."/>
            <person name="Turgeon B."/>
            <person name="Goodwin S."/>
            <person name="Spatafora J."/>
            <person name="Crous P."/>
            <person name="Grigoriev I."/>
        </authorList>
    </citation>
    <scope>NUCLEOTIDE SEQUENCE</scope>
    <source>
        <strain evidence="1">CBS 207.26</strain>
    </source>
</reference>
<dbReference type="Proteomes" id="UP000800200">
    <property type="component" value="Unassembled WGS sequence"/>
</dbReference>
<proteinExistence type="predicted"/>
<organism evidence="1 2">
    <name type="scientific">Zopfia rhizophila CBS 207.26</name>
    <dbReference type="NCBI Taxonomy" id="1314779"/>
    <lineage>
        <taxon>Eukaryota</taxon>
        <taxon>Fungi</taxon>
        <taxon>Dikarya</taxon>
        <taxon>Ascomycota</taxon>
        <taxon>Pezizomycotina</taxon>
        <taxon>Dothideomycetes</taxon>
        <taxon>Dothideomycetes incertae sedis</taxon>
        <taxon>Zopfiaceae</taxon>
        <taxon>Zopfia</taxon>
    </lineage>
</organism>
<protein>
    <submittedName>
        <fullName evidence="1">Uncharacterized protein</fullName>
    </submittedName>
</protein>
<dbReference type="EMBL" id="ML994703">
    <property type="protein sequence ID" value="KAF2176660.1"/>
    <property type="molecule type" value="Genomic_DNA"/>
</dbReference>
<dbReference type="AlphaFoldDB" id="A0A6A6DF96"/>
<sequence>YAAPAATPTALTPIIPCPPPSYPLSSHPSSPHPFHHANPPQVRLRFHPACYMQLLLPLPHQNPVRIHRCYHHPRIHTTTYTSSCIALDDGDGRINQLGIGNASDDKGSNLFEFAPAAISSSTRSMTIGYPKKEMGLW</sequence>
<feature type="non-terminal residue" evidence="1">
    <location>
        <position position="1"/>
    </location>
</feature>
<keyword evidence="2" id="KW-1185">Reference proteome</keyword>
<evidence type="ECO:0000313" key="2">
    <source>
        <dbReference type="Proteomes" id="UP000800200"/>
    </source>
</evidence>
<accession>A0A6A6DF96</accession>
<name>A0A6A6DF96_9PEZI</name>